<dbReference type="Gene3D" id="2.30.30.1190">
    <property type="match status" value="1"/>
</dbReference>
<dbReference type="Gene3D" id="1.20.930.10">
    <property type="entry name" value="Conserved domain common to transcription factors TFIIS, elongin A, CRSP70"/>
    <property type="match status" value="1"/>
</dbReference>
<dbReference type="PROSITE" id="PS50103">
    <property type="entry name" value="ZF_C3H1"/>
    <property type="match status" value="1"/>
</dbReference>
<feature type="compositionally biased region" description="Basic and acidic residues" evidence="6">
    <location>
        <begin position="208"/>
        <end position="220"/>
    </location>
</feature>
<evidence type="ECO:0008006" key="11">
    <source>
        <dbReference type="Google" id="ProtNLM"/>
    </source>
</evidence>
<dbReference type="GO" id="GO:0072357">
    <property type="term" value="C:PTW/PP1 phosphatase complex"/>
    <property type="evidence" value="ECO:0007669"/>
    <property type="project" value="TreeGrafter"/>
</dbReference>
<comment type="subcellular location">
    <subcellularLocation>
        <location evidence="4">Nucleus</location>
    </subcellularLocation>
</comment>
<keyword evidence="1 5" id="KW-0479">Metal-binding</keyword>
<feature type="compositionally biased region" description="Basic and acidic residues" evidence="6">
    <location>
        <begin position="316"/>
        <end position="327"/>
    </location>
</feature>
<dbReference type="Pfam" id="PF18044">
    <property type="entry name" value="zf-CCCH_4"/>
    <property type="match status" value="1"/>
</dbReference>
<evidence type="ECO:0000256" key="4">
    <source>
        <dbReference type="PROSITE-ProRule" id="PRU00649"/>
    </source>
</evidence>
<feature type="region of interest" description="Disordered" evidence="6">
    <location>
        <begin position="572"/>
        <end position="647"/>
    </location>
</feature>
<dbReference type="GO" id="GO:0008157">
    <property type="term" value="F:protein phosphatase 1 binding"/>
    <property type="evidence" value="ECO:0007669"/>
    <property type="project" value="TreeGrafter"/>
</dbReference>
<evidence type="ECO:0000256" key="6">
    <source>
        <dbReference type="SAM" id="MobiDB-lite"/>
    </source>
</evidence>
<dbReference type="SUPFAM" id="SSF90229">
    <property type="entry name" value="CCCH zinc finger"/>
    <property type="match status" value="1"/>
</dbReference>
<dbReference type="InterPro" id="IPR017923">
    <property type="entry name" value="TFIIS_N"/>
</dbReference>
<dbReference type="AlphaFoldDB" id="M2PWE6"/>
<protein>
    <recommendedName>
        <fullName evidence="11">Serine/threonine-protein phosphatase 1 regulatory subunit 10</fullName>
    </recommendedName>
</protein>
<feature type="zinc finger region" description="C3H1-type" evidence="5">
    <location>
        <begin position="643"/>
        <end position="670"/>
    </location>
</feature>
<proteinExistence type="predicted"/>
<evidence type="ECO:0000313" key="9">
    <source>
        <dbReference type="EMBL" id="EMD41154.1"/>
    </source>
</evidence>
<feature type="region of interest" description="Disordered" evidence="6">
    <location>
        <begin position="266"/>
        <end position="349"/>
    </location>
</feature>
<keyword evidence="10" id="KW-1185">Reference proteome</keyword>
<dbReference type="STRING" id="914234.M2PWE6"/>
<dbReference type="InterPro" id="IPR036855">
    <property type="entry name" value="Znf_CCCH_sf"/>
</dbReference>
<feature type="domain" description="C3H1-type" evidence="7">
    <location>
        <begin position="643"/>
        <end position="670"/>
    </location>
</feature>
<evidence type="ECO:0000256" key="5">
    <source>
        <dbReference type="PROSITE-ProRule" id="PRU00723"/>
    </source>
</evidence>
<dbReference type="PANTHER" id="PTHR46557:SF1">
    <property type="entry name" value="SERINE_THREONINE-PROTEIN PHOSPHATASE 1 REGULATORY SUBUNIT 10"/>
    <property type="match status" value="1"/>
</dbReference>
<organism evidence="9 10">
    <name type="scientific">Ceriporiopsis subvermispora (strain B)</name>
    <name type="common">White-rot fungus</name>
    <name type="synonym">Gelatoporia subvermispora</name>
    <dbReference type="NCBI Taxonomy" id="914234"/>
    <lineage>
        <taxon>Eukaryota</taxon>
        <taxon>Fungi</taxon>
        <taxon>Dikarya</taxon>
        <taxon>Basidiomycota</taxon>
        <taxon>Agaricomycotina</taxon>
        <taxon>Agaricomycetes</taxon>
        <taxon>Polyporales</taxon>
        <taxon>Gelatoporiaceae</taxon>
        <taxon>Gelatoporia</taxon>
    </lineage>
</organism>
<feature type="region of interest" description="Disordered" evidence="6">
    <location>
        <begin position="1"/>
        <end position="27"/>
    </location>
</feature>
<dbReference type="Pfam" id="PF08711">
    <property type="entry name" value="Med26"/>
    <property type="match status" value="1"/>
</dbReference>
<dbReference type="HOGENOM" id="CLU_016662_0_0_1"/>
<dbReference type="GO" id="GO:0005634">
    <property type="term" value="C:nucleus"/>
    <property type="evidence" value="ECO:0007669"/>
    <property type="project" value="UniProtKB-SubCell"/>
</dbReference>
<evidence type="ECO:0000259" key="7">
    <source>
        <dbReference type="PROSITE" id="PS50103"/>
    </source>
</evidence>
<sequence>MHQQQQQAPQGTLSPYQLHSPPNSSLINAMGTVPPANFYTHSAIQNTAPSSSSVLSQEQRKAAFLSAIKPLLTPTSFTGAGAVEKLVGHIEDYGTADVEPATRLEILTKMRDNAGNHYFRAWVENEGAMDVTREWLKLAFTNRGDMQLLETIMPLLHIIDRLPFNIDTLKSSKLGKIIVKLTKEPPAPAIQDMASNLERKWRMLVESSKRAGSENVEDAKGKKRKAEGPATKVAPPAKKVAVAATAAPSSKTTVVKKEAKGVVKEVKDAKSDQSFFSAPKQKPKLPSFKKAPPAPAVKKEPDQNVAQPSSINPFEEALKLMKSRKDSPATATPPPAPPQSAPPVPTVTISAKTGKLKKTVTWAPEGKLEMIKLIERAVYDDDPSHGAHGTHNIRDLDRDEGAALHAHLFEELVEWSEPHPIQMPIDLEYRPRGEESQEKQTQEVREQSALIAVYTSPEQIPDSPAEPTSQIPEEQVDLDMRLMLTGPEVDAIFWSGGMPAAVEPPKASVAELVGQLAAGGAGADVTMADASMAHGPSSTPGFDVAPVQQGLANLNAEQIQQLLQQVSQVSQAGGFPSVQPPAPPPPQAPAAEPWAAGGQYGEYDRGLRDDAGHDRRWSEDGWGDRGRGRFRGRGRGRGDGFRNNKRKPCSFFAAGRCRYGDQCDFSHEAIFS</sequence>
<feature type="compositionally biased region" description="Pro residues" evidence="6">
    <location>
        <begin position="331"/>
        <end position="345"/>
    </location>
</feature>
<keyword evidence="3 5" id="KW-0862">Zinc</keyword>
<evidence type="ECO:0000259" key="8">
    <source>
        <dbReference type="PROSITE" id="PS51319"/>
    </source>
</evidence>
<dbReference type="InterPro" id="IPR000571">
    <property type="entry name" value="Znf_CCCH"/>
</dbReference>
<dbReference type="GO" id="GO:0008270">
    <property type="term" value="F:zinc ion binding"/>
    <property type="evidence" value="ECO:0007669"/>
    <property type="project" value="UniProtKB-KW"/>
</dbReference>
<evidence type="ECO:0000256" key="1">
    <source>
        <dbReference type="ARBA" id="ARBA00022723"/>
    </source>
</evidence>
<name>M2PWE6_CERS8</name>
<dbReference type="PANTHER" id="PTHR46557">
    <property type="entry name" value="SERINE/THREONINE-PROTEIN PHOSPHATASE 1 REGULATORY SUBUNIT 10-RELATED"/>
    <property type="match status" value="1"/>
</dbReference>
<keyword evidence="2 5" id="KW-0863">Zinc-finger</keyword>
<dbReference type="SUPFAM" id="SSF47676">
    <property type="entry name" value="Conserved domain common to transcription factors TFIIS, elongin A, CRSP70"/>
    <property type="match status" value="1"/>
</dbReference>
<gene>
    <name evidence="9" type="ORF">CERSUDRAFT_111717</name>
</gene>
<evidence type="ECO:0000256" key="2">
    <source>
        <dbReference type="ARBA" id="ARBA00022771"/>
    </source>
</evidence>
<evidence type="ECO:0000256" key="3">
    <source>
        <dbReference type="ARBA" id="ARBA00022833"/>
    </source>
</evidence>
<dbReference type="EMBL" id="KB445792">
    <property type="protein sequence ID" value="EMD41154.1"/>
    <property type="molecule type" value="Genomic_DNA"/>
</dbReference>
<keyword evidence="4" id="KW-0539">Nucleus</keyword>
<feature type="domain" description="TFIIS N-terminal" evidence="8">
    <location>
        <begin position="130"/>
        <end position="208"/>
    </location>
</feature>
<dbReference type="OrthoDB" id="6159439at2759"/>
<dbReference type="Proteomes" id="UP000016930">
    <property type="component" value="Unassembled WGS sequence"/>
</dbReference>
<dbReference type="GO" id="GO:0000785">
    <property type="term" value="C:chromatin"/>
    <property type="evidence" value="ECO:0007669"/>
    <property type="project" value="TreeGrafter"/>
</dbReference>
<evidence type="ECO:0000313" key="10">
    <source>
        <dbReference type="Proteomes" id="UP000016930"/>
    </source>
</evidence>
<accession>M2PWE6</accession>
<dbReference type="InterPro" id="IPR035441">
    <property type="entry name" value="TFIIS/LEDGF_dom_sf"/>
</dbReference>
<feature type="region of interest" description="Disordered" evidence="6">
    <location>
        <begin position="208"/>
        <end position="234"/>
    </location>
</feature>
<dbReference type="SMART" id="SM00356">
    <property type="entry name" value="ZnF_C3H1"/>
    <property type="match status" value="1"/>
</dbReference>
<feature type="compositionally biased region" description="Basic and acidic residues" evidence="6">
    <location>
        <begin position="602"/>
        <end position="627"/>
    </location>
</feature>
<dbReference type="InterPro" id="IPR041367">
    <property type="entry name" value="Znf-CCCH_4"/>
</dbReference>
<feature type="compositionally biased region" description="Pro residues" evidence="6">
    <location>
        <begin position="578"/>
        <end position="588"/>
    </location>
</feature>
<dbReference type="PROSITE" id="PS51319">
    <property type="entry name" value="TFIIS_N"/>
    <property type="match status" value="1"/>
</dbReference>
<reference evidence="9 10" key="1">
    <citation type="journal article" date="2012" name="Proc. Natl. Acad. Sci. U.S.A.">
        <title>Comparative genomics of Ceriporiopsis subvermispora and Phanerochaete chrysosporium provide insight into selective ligninolysis.</title>
        <authorList>
            <person name="Fernandez-Fueyo E."/>
            <person name="Ruiz-Duenas F.J."/>
            <person name="Ferreira P."/>
            <person name="Floudas D."/>
            <person name="Hibbett D.S."/>
            <person name="Canessa P."/>
            <person name="Larrondo L.F."/>
            <person name="James T.Y."/>
            <person name="Seelenfreund D."/>
            <person name="Lobos S."/>
            <person name="Polanco R."/>
            <person name="Tello M."/>
            <person name="Honda Y."/>
            <person name="Watanabe T."/>
            <person name="Watanabe T."/>
            <person name="Ryu J.S."/>
            <person name="Kubicek C.P."/>
            <person name="Schmoll M."/>
            <person name="Gaskell J."/>
            <person name="Hammel K.E."/>
            <person name="St John F.J."/>
            <person name="Vanden Wymelenberg A."/>
            <person name="Sabat G."/>
            <person name="Splinter BonDurant S."/>
            <person name="Syed K."/>
            <person name="Yadav J.S."/>
            <person name="Doddapaneni H."/>
            <person name="Subramanian V."/>
            <person name="Lavin J.L."/>
            <person name="Oguiza J.A."/>
            <person name="Perez G."/>
            <person name="Pisabarro A.G."/>
            <person name="Ramirez L."/>
            <person name="Santoyo F."/>
            <person name="Master E."/>
            <person name="Coutinho P.M."/>
            <person name="Henrissat B."/>
            <person name="Lombard V."/>
            <person name="Magnuson J.K."/>
            <person name="Kuees U."/>
            <person name="Hori C."/>
            <person name="Igarashi K."/>
            <person name="Samejima M."/>
            <person name="Held B.W."/>
            <person name="Barry K.W."/>
            <person name="LaButti K.M."/>
            <person name="Lapidus A."/>
            <person name="Lindquist E.A."/>
            <person name="Lucas S.M."/>
            <person name="Riley R."/>
            <person name="Salamov A.A."/>
            <person name="Hoffmeister D."/>
            <person name="Schwenk D."/>
            <person name="Hadar Y."/>
            <person name="Yarden O."/>
            <person name="de Vries R.P."/>
            <person name="Wiebenga A."/>
            <person name="Stenlid J."/>
            <person name="Eastwood D."/>
            <person name="Grigoriev I.V."/>
            <person name="Berka R.M."/>
            <person name="Blanchette R.A."/>
            <person name="Kersten P."/>
            <person name="Martinez A.T."/>
            <person name="Vicuna R."/>
            <person name="Cullen D."/>
        </authorList>
    </citation>
    <scope>NUCLEOTIDE SEQUENCE [LARGE SCALE GENOMIC DNA]</scope>
    <source>
        <strain evidence="9 10">B</strain>
    </source>
</reference>